<feature type="domain" description="DUF4158" evidence="1">
    <location>
        <begin position="2"/>
        <end position="71"/>
    </location>
</feature>
<dbReference type="InterPro" id="IPR025296">
    <property type="entry name" value="DUF4158"/>
</dbReference>
<dbReference type="AlphaFoldDB" id="A0A379T945"/>
<evidence type="ECO:0000313" key="3">
    <source>
        <dbReference type="Proteomes" id="UP000254741"/>
    </source>
</evidence>
<dbReference type="Proteomes" id="UP000254741">
    <property type="component" value="Unassembled WGS sequence"/>
</dbReference>
<gene>
    <name evidence="2" type="ORF">NCTC8297_01310</name>
</gene>
<sequence length="125" mass="14681">MREHQALIRRQYGYRDFAWPWTFRLSRLLFTRSWLSNERPGLLFDLATSWLLQNKILLPGVTTLTRLISEVREKSADRLWSRLSGLASDEQCSLLEELLQVPDGVRTSRFEQLRKGPVCHQRPGI</sequence>
<reference evidence="2 3" key="1">
    <citation type="submission" date="2018-06" db="EMBL/GenBank/DDBJ databases">
        <authorList>
            <consortium name="Pathogen Informatics"/>
            <person name="Doyle S."/>
        </authorList>
    </citation>
    <scope>NUCLEOTIDE SEQUENCE [LARGE SCALE GENOMIC DNA]</scope>
    <source>
        <strain evidence="2 3">NCTC8297</strain>
    </source>
</reference>
<protein>
    <submittedName>
        <fullName evidence="2">Transposase and inactivated derivatives, TnpA family</fullName>
    </submittedName>
</protein>
<dbReference type="EMBL" id="UGXG01000002">
    <property type="protein sequence ID" value="SUG46105.1"/>
    <property type="molecule type" value="Genomic_DNA"/>
</dbReference>
<evidence type="ECO:0000259" key="1">
    <source>
        <dbReference type="Pfam" id="PF13700"/>
    </source>
</evidence>
<organism evidence="2 3">
    <name type="scientific">Salmonella enterica subsp. arizonae</name>
    <dbReference type="NCBI Taxonomy" id="59203"/>
    <lineage>
        <taxon>Bacteria</taxon>
        <taxon>Pseudomonadati</taxon>
        <taxon>Pseudomonadota</taxon>
        <taxon>Gammaproteobacteria</taxon>
        <taxon>Enterobacterales</taxon>
        <taxon>Enterobacteriaceae</taxon>
        <taxon>Salmonella</taxon>
    </lineage>
</organism>
<evidence type="ECO:0000313" key="2">
    <source>
        <dbReference type="EMBL" id="SUG46105.1"/>
    </source>
</evidence>
<proteinExistence type="predicted"/>
<accession>A0A379T945</accession>
<name>A0A379T945_SALER</name>
<dbReference type="Pfam" id="PF13700">
    <property type="entry name" value="DUF4158"/>
    <property type="match status" value="1"/>
</dbReference>